<organism evidence="1 2">
    <name type="scientific">Cricetulus griseus</name>
    <name type="common">Chinese hamster</name>
    <name type="synonym">Cricetulus barabensis griseus</name>
    <dbReference type="NCBI Taxonomy" id="10029"/>
    <lineage>
        <taxon>Eukaryota</taxon>
        <taxon>Metazoa</taxon>
        <taxon>Chordata</taxon>
        <taxon>Craniata</taxon>
        <taxon>Vertebrata</taxon>
        <taxon>Euteleostomi</taxon>
        <taxon>Mammalia</taxon>
        <taxon>Eutheria</taxon>
        <taxon>Euarchontoglires</taxon>
        <taxon>Glires</taxon>
        <taxon>Rodentia</taxon>
        <taxon>Myomorpha</taxon>
        <taxon>Muroidea</taxon>
        <taxon>Cricetidae</taxon>
        <taxon>Cricetinae</taxon>
        <taxon>Cricetulus</taxon>
    </lineage>
</organism>
<dbReference type="InParanoid" id="G3GTE1"/>
<dbReference type="Proteomes" id="UP000001075">
    <property type="component" value="Unassembled WGS sequence"/>
</dbReference>
<protein>
    <submittedName>
        <fullName evidence="1">Uncharacterized protein</fullName>
    </submittedName>
</protein>
<evidence type="ECO:0000313" key="2">
    <source>
        <dbReference type="Proteomes" id="UP000001075"/>
    </source>
</evidence>
<name>G3GTE1_CRIGR</name>
<dbReference type="AlphaFoldDB" id="G3GTE1"/>
<proteinExistence type="predicted"/>
<sequence length="73" mass="7641">MSRVTEYSQEGRISAHSHAHLPRTRTTLGSWFRVLGTDCVTAEATTVSAVSLKVAVAFGKAGPLGNEGRSGPA</sequence>
<evidence type="ECO:0000313" key="1">
    <source>
        <dbReference type="EMBL" id="EGV92346.1"/>
    </source>
</evidence>
<accession>G3GTE1</accession>
<dbReference type="EMBL" id="JH000019">
    <property type="protein sequence ID" value="EGV92346.1"/>
    <property type="molecule type" value="Genomic_DNA"/>
</dbReference>
<reference evidence="2" key="1">
    <citation type="journal article" date="2011" name="Nat. Biotechnol.">
        <title>The genomic sequence of the Chinese hamster ovary (CHO)-K1 cell line.</title>
        <authorList>
            <person name="Xu X."/>
            <person name="Nagarajan H."/>
            <person name="Lewis N.E."/>
            <person name="Pan S."/>
            <person name="Cai Z."/>
            <person name="Liu X."/>
            <person name="Chen W."/>
            <person name="Xie M."/>
            <person name="Wang W."/>
            <person name="Hammond S."/>
            <person name="Andersen M.R."/>
            <person name="Neff N."/>
            <person name="Passarelli B."/>
            <person name="Koh W."/>
            <person name="Fan H.C."/>
            <person name="Wang J."/>
            <person name="Gui Y."/>
            <person name="Lee K.H."/>
            <person name="Betenbaugh M.J."/>
            <person name="Quake S.R."/>
            <person name="Famili I."/>
            <person name="Palsson B.O."/>
            <person name="Wang J."/>
        </authorList>
    </citation>
    <scope>NUCLEOTIDE SEQUENCE [LARGE SCALE GENOMIC DNA]</scope>
    <source>
        <strain evidence="2">CHO K1 cell line</strain>
    </source>
</reference>
<gene>
    <name evidence="1" type="ORF">I79_000919</name>
</gene>